<proteinExistence type="predicted"/>
<sequence length="116" mass="12749">MNSQEFVEAIKRYVGDAAIEDTVALLKNPPGRNVPREQRVRSEWYKSLRAGDADNVNGVIATAVHQTLFGLLAVLDGVRSVDNEGGRFELTYVGSTRVVLNDQQAISLHDLLNALN</sequence>
<comment type="caution">
    <text evidence="1">The sequence shown here is derived from an EMBL/GenBank/DDBJ whole genome shotgun (WGS) entry which is preliminary data.</text>
</comment>
<dbReference type="AlphaFoldDB" id="A0A562R4R7"/>
<gene>
    <name evidence="1" type="ORF">IQ16_06415</name>
</gene>
<organism evidence="1 2">
    <name type="scientific">Bradyrhizobium huanghuaihaiense</name>
    <dbReference type="NCBI Taxonomy" id="990078"/>
    <lineage>
        <taxon>Bacteria</taxon>
        <taxon>Pseudomonadati</taxon>
        <taxon>Pseudomonadota</taxon>
        <taxon>Alphaproteobacteria</taxon>
        <taxon>Hyphomicrobiales</taxon>
        <taxon>Nitrobacteraceae</taxon>
        <taxon>Bradyrhizobium</taxon>
    </lineage>
</organism>
<name>A0A562R4R7_9BRAD</name>
<dbReference type="RefSeq" id="WP_018645159.1">
    <property type="nucleotide sequence ID" value="NZ_VLLA01000020.1"/>
</dbReference>
<accession>A0A562R4R7</accession>
<dbReference type="EMBL" id="VLLA01000020">
    <property type="protein sequence ID" value="TWI63356.1"/>
    <property type="molecule type" value="Genomic_DNA"/>
</dbReference>
<evidence type="ECO:0000313" key="1">
    <source>
        <dbReference type="EMBL" id="TWI63356.1"/>
    </source>
</evidence>
<protein>
    <submittedName>
        <fullName evidence="1">Uncharacterized protein</fullName>
    </submittedName>
</protein>
<dbReference type="OrthoDB" id="2942778at2"/>
<reference evidence="1 2" key="1">
    <citation type="journal article" date="2015" name="Stand. Genomic Sci.">
        <title>Genomic Encyclopedia of Bacterial and Archaeal Type Strains, Phase III: the genomes of soil and plant-associated and newly described type strains.</title>
        <authorList>
            <person name="Whitman W.B."/>
            <person name="Woyke T."/>
            <person name="Klenk H.P."/>
            <person name="Zhou Y."/>
            <person name="Lilburn T.G."/>
            <person name="Beck B.J."/>
            <person name="De Vos P."/>
            <person name="Vandamme P."/>
            <person name="Eisen J.A."/>
            <person name="Garrity G."/>
            <person name="Hugenholtz P."/>
            <person name="Kyrpides N.C."/>
        </authorList>
    </citation>
    <scope>NUCLEOTIDE SEQUENCE [LARGE SCALE GENOMIC DNA]</scope>
    <source>
        <strain evidence="1 2">CGMCC 1.10948</strain>
    </source>
</reference>
<evidence type="ECO:0000313" key="2">
    <source>
        <dbReference type="Proteomes" id="UP000316291"/>
    </source>
</evidence>
<dbReference type="Proteomes" id="UP000316291">
    <property type="component" value="Unassembled WGS sequence"/>
</dbReference>
<keyword evidence="2" id="KW-1185">Reference proteome</keyword>